<accession>A0A0H5REH5</accession>
<proteinExistence type="predicted"/>
<evidence type="ECO:0000259" key="3">
    <source>
        <dbReference type="Pfam" id="PF14791"/>
    </source>
</evidence>
<dbReference type="AlphaFoldDB" id="A0A0H5REH5"/>
<feature type="non-terminal residue" evidence="4">
    <location>
        <position position="1"/>
    </location>
</feature>
<keyword evidence="2" id="KW-0548">Nucleotidyltransferase</keyword>
<dbReference type="InterPro" id="IPR037160">
    <property type="entry name" value="DNA_Pol_thumb_sf"/>
</dbReference>
<protein>
    <recommendedName>
        <fullName evidence="3">DNA polymerase beta thumb domain-containing protein</fullName>
    </recommendedName>
</protein>
<feature type="domain" description="DNA polymerase beta thumb" evidence="3">
    <location>
        <begin position="242"/>
        <end position="303"/>
    </location>
</feature>
<evidence type="ECO:0000313" key="4">
    <source>
        <dbReference type="EMBL" id="CRZ12645.1"/>
    </source>
</evidence>
<reference evidence="4" key="1">
    <citation type="submission" date="2015-04" db="EMBL/GenBank/DDBJ databases">
        <title>The genome sequence of the plant pathogenic Rhizarian Plasmodiophora brassicae reveals insights in its biotrophic life cycle and the origin of chitin synthesis.</title>
        <authorList>
            <person name="Schwelm A."/>
            <person name="Fogelqvist J."/>
            <person name="Knaust A."/>
            <person name="Julke S."/>
            <person name="Lilja T."/>
            <person name="Dhandapani V."/>
            <person name="Bonilla-Rosso G."/>
            <person name="Karlsson M."/>
            <person name="Shevchenko A."/>
            <person name="Choi S.R."/>
            <person name="Kim H.G."/>
            <person name="Park J.Y."/>
            <person name="Lim Y.P."/>
            <person name="Ludwig-Muller J."/>
            <person name="Dixelius C."/>
        </authorList>
    </citation>
    <scope>NUCLEOTIDE SEQUENCE</scope>
    <source>
        <tissue evidence="4">Potato root galls</tissue>
    </source>
</reference>
<organism evidence="4">
    <name type="scientific">Spongospora subterranea</name>
    <dbReference type="NCBI Taxonomy" id="70186"/>
    <lineage>
        <taxon>Eukaryota</taxon>
        <taxon>Sar</taxon>
        <taxon>Rhizaria</taxon>
        <taxon>Endomyxa</taxon>
        <taxon>Phytomyxea</taxon>
        <taxon>Plasmodiophorida</taxon>
        <taxon>Plasmodiophoridae</taxon>
        <taxon>Spongospora</taxon>
    </lineage>
</organism>
<dbReference type="InterPro" id="IPR029398">
    <property type="entry name" value="PolB_thumb"/>
</dbReference>
<name>A0A0H5REH5_9EUKA</name>
<dbReference type="Pfam" id="PF14791">
    <property type="entry name" value="DNA_pol_B_thumb"/>
    <property type="match status" value="1"/>
</dbReference>
<keyword evidence="1" id="KW-0808">Transferase</keyword>
<dbReference type="Gene3D" id="3.30.210.10">
    <property type="entry name" value="DNA polymerase, thumb domain"/>
    <property type="match status" value="1"/>
</dbReference>
<dbReference type="SUPFAM" id="SSF81301">
    <property type="entry name" value="Nucleotidyltransferase"/>
    <property type="match status" value="1"/>
</dbReference>
<dbReference type="GO" id="GO:0016779">
    <property type="term" value="F:nucleotidyltransferase activity"/>
    <property type="evidence" value="ECO:0007669"/>
    <property type="project" value="UniProtKB-KW"/>
</dbReference>
<evidence type="ECO:0000256" key="1">
    <source>
        <dbReference type="ARBA" id="ARBA00022679"/>
    </source>
</evidence>
<sequence>QELSSIVSSFDAISKAFSLLGSHFMAHAYCQIRCGLQRYELHSVDVGASSKEALNGMAGFLPTNAVSVARYILVNGDHPPGIVDILSNPLQVLIMKVASLPLISPRAARRLVMRHRVRSIADIPKVTFLTRPQRACLQLSPQPLSRKLASKLIDCIQRDLPPDNIAIPCGAFRRRHAQIPFLFLIIVSSSFECPVLNITRSSLTVVDVLRQNSLECEVIVEYDDARYRVRLRQTSFEHRHFAVMNATGSDEFVRRWRWRARDLGFTVGNDDRLYRNGAEIAPATSERALFAMMGIEYIAPRFRDAFPIDGTTTALPMMRSWSFRPYPPPRRVAFKHPIIKHTANLTVS</sequence>
<dbReference type="EMBL" id="HACM01012203">
    <property type="protein sequence ID" value="CRZ12645.1"/>
    <property type="molecule type" value="Transcribed_RNA"/>
</dbReference>
<dbReference type="InterPro" id="IPR043519">
    <property type="entry name" value="NT_sf"/>
</dbReference>
<evidence type="ECO:0000256" key="2">
    <source>
        <dbReference type="ARBA" id="ARBA00022695"/>
    </source>
</evidence>